<dbReference type="PROSITE" id="PS50909">
    <property type="entry name" value="GAT"/>
    <property type="match status" value="1"/>
</dbReference>
<dbReference type="GO" id="GO:0007165">
    <property type="term" value="P:signal transduction"/>
    <property type="evidence" value="ECO:0007669"/>
    <property type="project" value="TreeGrafter"/>
</dbReference>
<feature type="coiled-coil region" evidence="3">
    <location>
        <begin position="194"/>
        <end position="258"/>
    </location>
</feature>
<dbReference type="CDD" id="cd03565">
    <property type="entry name" value="VHS_Tom1_like"/>
    <property type="match status" value="1"/>
</dbReference>
<dbReference type="InterPro" id="IPR002014">
    <property type="entry name" value="VHS_dom"/>
</dbReference>
<evidence type="ECO:0000256" key="4">
    <source>
        <dbReference type="SAM" id="MobiDB-lite"/>
    </source>
</evidence>
<evidence type="ECO:0000259" key="6">
    <source>
        <dbReference type="PROSITE" id="PS50909"/>
    </source>
</evidence>
<dbReference type="InterPro" id="IPR038425">
    <property type="entry name" value="GAT_sf"/>
</dbReference>
<dbReference type="GO" id="GO:0016020">
    <property type="term" value="C:membrane"/>
    <property type="evidence" value="ECO:0007669"/>
    <property type="project" value="TreeGrafter"/>
</dbReference>
<dbReference type="InterPro" id="IPR004152">
    <property type="entry name" value="GAT_dom"/>
</dbReference>
<proteinExistence type="predicted"/>
<evidence type="ECO:0000313" key="7">
    <source>
        <dbReference type="EMBL" id="KFD69524.1"/>
    </source>
</evidence>
<dbReference type="CDD" id="cd14233">
    <property type="entry name" value="GAT_TOM1_like"/>
    <property type="match status" value="1"/>
</dbReference>
<dbReference type="AlphaFoldDB" id="A0A085NJ78"/>
<dbReference type="Gene3D" id="1.20.58.160">
    <property type="match status" value="1"/>
</dbReference>
<feature type="domain" description="VHS" evidence="5">
    <location>
        <begin position="31"/>
        <end position="164"/>
    </location>
</feature>
<keyword evidence="2" id="KW-0653">Protein transport</keyword>
<dbReference type="GO" id="GO:0035091">
    <property type="term" value="F:phosphatidylinositol binding"/>
    <property type="evidence" value="ECO:0007669"/>
    <property type="project" value="InterPro"/>
</dbReference>
<accession>A0A085NJ78</accession>
<dbReference type="PANTHER" id="PTHR13856">
    <property type="entry name" value="VHS DOMAIN CONTAINING PROTEIN FAMILY"/>
    <property type="match status" value="1"/>
</dbReference>
<keyword evidence="3" id="KW-0175">Coiled coil</keyword>
<evidence type="ECO:0000256" key="3">
    <source>
        <dbReference type="SAM" id="Coils"/>
    </source>
</evidence>
<dbReference type="PANTHER" id="PTHR13856:SF137">
    <property type="entry name" value="GH05942P"/>
    <property type="match status" value="1"/>
</dbReference>
<dbReference type="EMBL" id="KL367495">
    <property type="protein sequence ID" value="KFD69524.1"/>
    <property type="molecule type" value="Genomic_DNA"/>
</dbReference>
<dbReference type="PROSITE" id="PS50179">
    <property type="entry name" value="VHS"/>
    <property type="match status" value="1"/>
</dbReference>
<dbReference type="InterPro" id="IPR008942">
    <property type="entry name" value="ENTH_VHS"/>
</dbReference>
<feature type="non-terminal residue" evidence="7">
    <location>
        <position position="410"/>
    </location>
</feature>
<evidence type="ECO:0000259" key="5">
    <source>
        <dbReference type="PROSITE" id="PS50179"/>
    </source>
</evidence>
<name>A0A085NJ78_9BILA</name>
<dbReference type="GO" id="GO:0043130">
    <property type="term" value="F:ubiquitin binding"/>
    <property type="evidence" value="ECO:0007669"/>
    <property type="project" value="InterPro"/>
</dbReference>
<dbReference type="SUPFAM" id="SSF48464">
    <property type="entry name" value="ENTH/VHS domain"/>
    <property type="match status" value="1"/>
</dbReference>
<evidence type="ECO:0000256" key="1">
    <source>
        <dbReference type="ARBA" id="ARBA00022448"/>
    </source>
</evidence>
<dbReference type="Proteomes" id="UP000030758">
    <property type="component" value="Unassembled WGS sequence"/>
</dbReference>
<dbReference type="Pfam" id="PF03127">
    <property type="entry name" value="GAT"/>
    <property type="match status" value="1"/>
</dbReference>
<keyword evidence="1" id="KW-0813">Transport</keyword>
<dbReference type="GO" id="GO:0005768">
    <property type="term" value="C:endosome"/>
    <property type="evidence" value="ECO:0007669"/>
    <property type="project" value="TreeGrafter"/>
</dbReference>
<dbReference type="GO" id="GO:0015031">
    <property type="term" value="P:protein transport"/>
    <property type="evidence" value="ECO:0007669"/>
    <property type="project" value="UniProtKB-KW"/>
</dbReference>
<dbReference type="SUPFAM" id="SSF89009">
    <property type="entry name" value="GAT-like domain"/>
    <property type="match status" value="1"/>
</dbReference>
<dbReference type="Gene3D" id="1.25.40.90">
    <property type="match status" value="1"/>
</dbReference>
<dbReference type="GO" id="GO:0030276">
    <property type="term" value="F:clathrin binding"/>
    <property type="evidence" value="ECO:0007669"/>
    <property type="project" value="TreeGrafter"/>
</dbReference>
<dbReference type="SMART" id="SM00288">
    <property type="entry name" value="VHS"/>
    <property type="match status" value="1"/>
</dbReference>
<feature type="compositionally biased region" description="Polar residues" evidence="4">
    <location>
        <begin position="347"/>
        <end position="356"/>
    </location>
</feature>
<reference evidence="7" key="1">
    <citation type="journal article" date="2014" name="Nat. Genet.">
        <title>Genome and transcriptome of the porcine whipworm Trichuris suis.</title>
        <authorList>
            <person name="Jex A.R."/>
            <person name="Nejsum P."/>
            <person name="Schwarz E.M."/>
            <person name="Hu L."/>
            <person name="Young N.D."/>
            <person name="Hall R.S."/>
            <person name="Korhonen P.K."/>
            <person name="Liao S."/>
            <person name="Thamsborg S."/>
            <person name="Xia J."/>
            <person name="Xu P."/>
            <person name="Wang S."/>
            <person name="Scheerlinck J.P."/>
            <person name="Hofmann A."/>
            <person name="Sternberg P.W."/>
            <person name="Wang J."/>
            <person name="Gasser R.B."/>
        </authorList>
    </citation>
    <scope>NUCLEOTIDE SEQUENCE [LARGE SCALE GENOMIC DNA]</scope>
    <source>
        <strain evidence="7">DCEP-RM93F</strain>
    </source>
</reference>
<protein>
    <recommendedName>
        <fullName evidence="8">VHS domain protein</fullName>
    </recommendedName>
</protein>
<feature type="region of interest" description="Disordered" evidence="4">
    <location>
        <begin position="347"/>
        <end position="370"/>
    </location>
</feature>
<evidence type="ECO:0008006" key="8">
    <source>
        <dbReference type="Google" id="ProtNLM"/>
    </source>
</evidence>
<sequence length="410" mass="45878">MEHAREAAQAVSQFFQGNPFQTSIGKKIESITESVMEEGDWTIYMEICDMISSQEDGPRDAIRAIRKRLQQNMGKNHAIVSNTLVVLDTCVKNCGPRFYCVVAQKDFLHELVRLIGTKYDPPLSIQVKVLSMIRQWAETFRGQPEYSDVCDVYDELLAKGVEFPARETLDAPIVTPKPSFPATTPSVMHRPCQRNVSDEQLAKLRSELDIVNENLNVFREMLSELQPGQEDPDDLRVLKDLNDVCREMQRRIIGLIQQISNDAVTSELLIINDELNTVFAKYDRYMTNRESASQSTAGKSHKVEVDEDTALIDLSDDLPAAAGTGLRDTSNPVVEFVGGAQTDRSFRTQADASSPASIHPEGIGNVLQSDGPLPKQNSVSARSFCVLFTVVIYSSFSPPEEFIEQNDLYY</sequence>
<dbReference type="Pfam" id="PF00790">
    <property type="entry name" value="VHS"/>
    <property type="match status" value="1"/>
</dbReference>
<feature type="domain" description="GAT" evidence="6">
    <location>
        <begin position="199"/>
        <end position="287"/>
    </location>
</feature>
<gene>
    <name evidence="7" type="ORF">M514_08815</name>
</gene>
<evidence type="ECO:0000256" key="2">
    <source>
        <dbReference type="ARBA" id="ARBA00022927"/>
    </source>
</evidence>
<organism evidence="7">
    <name type="scientific">Trichuris suis</name>
    <name type="common">pig whipworm</name>
    <dbReference type="NCBI Taxonomy" id="68888"/>
    <lineage>
        <taxon>Eukaryota</taxon>
        <taxon>Metazoa</taxon>
        <taxon>Ecdysozoa</taxon>
        <taxon>Nematoda</taxon>
        <taxon>Enoplea</taxon>
        <taxon>Dorylaimia</taxon>
        <taxon>Trichinellida</taxon>
        <taxon>Trichuridae</taxon>
        <taxon>Trichuris</taxon>
    </lineage>
</organism>